<evidence type="ECO:0000313" key="1">
    <source>
        <dbReference type="EMBL" id="RRO14686.1"/>
    </source>
</evidence>
<dbReference type="Proteomes" id="UP000274515">
    <property type="component" value="Unassembled WGS sequence"/>
</dbReference>
<comment type="caution">
    <text evidence="1">The sequence shown here is derived from an EMBL/GenBank/DDBJ whole genome shotgun (WGS) entry which is preliminary data.</text>
</comment>
<protein>
    <submittedName>
        <fullName evidence="1">DUF2267 domain-containing protein</fullName>
    </submittedName>
</protein>
<evidence type="ECO:0000313" key="2">
    <source>
        <dbReference type="Proteomes" id="UP000274515"/>
    </source>
</evidence>
<dbReference type="EMBL" id="RSAA01000017">
    <property type="protein sequence ID" value="RRO14686.1"/>
    <property type="molecule type" value="Genomic_DNA"/>
</dbReference>
<dbReference type="AlphaFoldDB" id="A0A3R8P1Z6"/>
<gene>
    <name evidence="1" type="ORF">EIL87_18215</name>
</gene>
<dbReference type="InterPro" id="IPR018727">
    <property type="entry name" value="DUF2267"/>
</dbReference>
<reference evidence="1 2" key="1">
    <citation type="submission" date="2018-11" db="EMBL/GenBank/DDBJ databases">
        <title>Saccharopolyspora rhizosphaerae sp. nov., an actinomycete isolated from rhizosphere soil in Thailand.</title>
        <authorList>
            <person name="Intra B."/>
            <person name="Euanorasetr J."/>
            <person name="Take A."/>
            <person name="Inahashi Y."/>
            <person name="Mori M."/>
            <person name="Panbangred W."/>
            <person name="Matsumoto A."/>
        </authorList>
    </citation>
    <scope>NUCLEOTIDE SEQUENCE [LARGE SCALE GENOMIC DNA]</scope>
    <source>
        <strain evidence="1 2">H219</strain>
    </source>
</reference>
<dbReference type="OrthoDB" id="20942at2"/>
<dbReference type="Pfam" id="PF10025">
    <property type="entry name" value="DUF2267"/>
    <property type="match status" value="1"/>
</dbReference>
<dbReference type="RefSeq" id="WP_125091771.1">
    <property type="nucleotide sequence ID" value="NZ_RSAA01000017.1"/>
</dbReference>
<dbReference type="Gene3D" id="1.10.490.110">
    <property type="entry name" value="Uncharacterized conserved protein DUF2267"/>
    <property type="match status" value="1"/>
</dbReference>
<proteinExistence type="predicted"/>
<organism evidence="1 2">
    <name type="scientific">Saccharopolyspora rhizosphaerae</name>
    <dbReference type="NCBI Taxonomy" id="2492662"/>
    <lineage>
        <taxon>Bacteria</taxon>
        <taxon>Bacillati</taxon>
        <taxon>Actinomycetota</taxon>
        <taxon>Actinomycetes</taxon>
        <taxon>Pseudonocardiales</taxon>
        <taxon>Pseudonocardiaceae</taxon>
        <taxon>Saccharopolyspora</taxon>
    </lineage>
</organism>
<keyword evidence="2" id="KW-1185">Reference proteome</keyword>
<sequence>MSTTGFASFDSTLEKTNRVLRDVEEHYGWTKKQRSRSYAALRSVLHALRDRLTVEECADLSAQLPMLIRGIYYEAWNPSHVPVKLHREEFLERVAAQLPYEVEGEVEDLVQTTLRALRPHITEGEWTDIKDGLPKEVAEVLP</sequence>
<accession>A0A3R8P1Z6</accession>
<dbReference type="InterPro" id="IPR038282">
    <property type="entry name" value="DUF2267_sf"/>
</dbReference>
<name>A0A3R8P1Z6_9PSEU</name>